<dbReference type="Gene3D" id="3.30.2010.20">
    <property type="match status" value="1"/>
</dbReference>
<reference evidence="2 3" key="1">
    <citation type="journal article" date="2007" name="Genome Res.">
        <title>Genome characteristics of facultatively symbiotic Frankia sp. strains reflect host range and host plant biogeography.</title>
        <authorList>
            <person name="Normand P."/>
            <person name="Lapierre P."/>
            <person name="Tisa L.S."/>
            <person name="Gogarten J.P."/>
            <person name="Alloisio N."/>
            <person name="Bagnarol E."/>
            <person name="Bassi C.A."/>
            <person name="Berry A.M."/>
            <person name="Bickhart D.M."/>
            <person name="Choisne N."/>
            <person name="Couloux A."/>
            <person name="Cournoyer B."/>
            <person name="Cruveiller S."/>
            <person name="Daubin V."/>
            <person name="Demange N."/>
            <person name="Francino M.P."/>
            <person name="Goltsman E."/>
            <person name="Huang Y."/>
            <person name="Kopp O.R."/>
            <person name="Labarre L."/>
            <person name="Lapidus A."/>
            <person name="Lavire C."/>
            <person name="Marechal J."/>
            <person name="Martinez M."/>
            <person name="Mastronunzio J.E."/>
            <person name="Mullin B.C."/>
            <person name="Niemann J."/>
            <person name="Pujic P."/>
            <person name="Rawnsley T."/>
            <person name="Rouy Z."/>
            <person name="Schenowitz C."/>
            <person name="Sellstedt A."/>
            <person name="Tavares F."/>
            <person name="Tomkins J.P."/>
            <person name="Vallenet D."/>
            <person name="Valverde C."/>
            <person name="Wall L.G."/>
            <person name="Wang Y."/>
            <person name="Medigue C."/>
            <person name="Benson D.R."/>
        </authorList>
    </citation>
    <scope>NUCLEOTIDE SEQUENCE [LARGE SCALE GENOMIC DNA]</scope>
    <source>
        <strain evidence="3">DSM 45818 / CECT 9043 / CcI3</strain>
    </source>
</reference>
<evidence type="ECO:0000256" key="1">
    <source>
        <dbReference type="SAM" id="MobiDB-lite"/>
    </source>
</evidence>
<feature type="compositionally biased region" description="Basic residues" evidence="1">
    <location>
        <begin position="61"/>
        <end position="72"/>
    </location>
</feature>
<dbReference type="eggNOG" id="COG3824">
    <property type="taxonomic scope" value="Bacteria"/>
</dbReference>
<accession>Q2JF09</accession>
<feature type="region of interest" description="Disordered" evidence="1">
    <location>
        <begin position="53"/>
        <end position="80"/>
    </location>
</feature>
<dbReference type="STRING" id="106370.Francci3_0749"/>
<dbReference type="Proteomes" id="UP000001937">
    <property type="component" value="Chromosome"/>
</dbReference>
<evidence type="ECO:0000313" key="3">
    <source>
        <dbReference type="Proteomes" id="UP000001937"/>
    </source>
</evidence>
<name>Q2JF09_FRACC</name>
<evidence type="ECO:0008006" key="4">
    <source>
        <dbReference type="Google" id="ProtNLM"/>
    </source>
</evidence>
<gene>
    <name evidence="2" type="ordered locus">Francci3_0749</name>
</gene>
<feature type="region of interest" description="Disordered" evidence="1">
    <location>
        <begin position="1"/>
        <end position="30"/>
    </location>
</feature>
<dbReference type="CDD" id="cd12954">
    <property type="entry name" value="MMP_TTHA0227_like_1"/>
    <property type="match status" value="1"/>
</dbReference>
<proteinExistence type="predicted"/>
<sequence length="202" mass="22333">MERRDVTGTVVAAPTDRRTTPSDAGSGAEFTAIDGRPSILERYADRVTEPERFPAVARPIPPRRRRDRRGRGIRGTLLPPDVPAYATRGDRFDDLVLDAVEHLDHRWSTELADVEFAVEDVPPVAVTDDEIPLAHYQPAGGKGRSGTPRRIVVYRRPIEARAVDSEDLAELVLDAIIHEMAEMMGVDPAVIDPEGHGWGDEE</sequence>
<dbReference type="InterPro" id="IPR010428">
    <property type="entry name" value="Zincin_1"/>
</dbReference>
<dbReference type="Pfam" id="PF06262">
    <property type="entry name" value="Zincin_1"/>
    <property type="match status" value="1"/>
</dbReference>
<dbReference type="HOGENOM" id="CLU_118049_1_0_11"/>
<evidence type="ECO:0000313" key="2">
    <source>
        <dbReference type="EMBL" id="ABD10133.1"/>
    </source>
</evidence>
<dbReference type="EMBL" id="CP000249">
    <property type="protein sequence ID" value="ABD10133.1"/>
    <property type="molecule type" value="Genomic_DNA"/>
</dbReference>
<keyword evidence="3" id="KW-1185">Reference proteome</keyword>
<organism evidence="2 3">
    <name type="scientific">Frankia casuarinae (strain DSM 45818 / CECT 9043 / HFP020203 / CcI3)</name>
    <dbReference type="NCBI Taxonomy" id="106370"/>
    <lineage>
        <taxon>Bacteria</taxon>
        <taxon>Bacillati</taxon>
        <taxon>Actinomycetota</taxon>
        <taxon>Actinomycetes</taxon>
        <taxon>Frankiales</taxon>
        <taxon>Frankiaceae</taxon>
        <taxon>Frankia</taxon>
    </lineage>
</organism>
<dbReference type="PhylomeDB" id="Q2JF09"/>
<protein>
    <recommendedName>
        <fullName evidence="4">Peptidase</fullName>
    </recommendedName>
</protein>
<dbReference type="KEGG" id="fra:Francci3_0749"/>
<dbReference type="SUPFAM" id="SSF55486">
    <property type="entry name" value="Metalloproteases ('zincins'), catalytic domain"/>
    <property type="match status" value="1"/>
</dbReference>
<dbReference type="AlphaFoldDB" id="Q2JF09"/>
<dbReference type="InterPro" id="IPR038555">
    <property type="entry name" value="Zincin_1_sf"/>
</dbReference>